<evidence type="ECO:0000256" key="1">
    <source>
        <dbReference type="ARBA" id="ARBA00004613"/>
    </source>
</evidence>
<proteinExistence type="inferred from homology"/>
<keyword evidence="5 9" id="KW-0378">Hydrolase</keyword>
<feature type="chain" id="PRO_5015170360" evidence="8">
    <location>
        <begin position="23"/>
        <end position="369"/>
    </location>
</feature>
<dbReference type="GO" id="GO:0005576">
    <property type="term" value="C:extracellular region"/>
    <property type="evidence" value="ECO:0007669"/>
    <property type="project" value="UniProtKB-SubCell"/>
</dbReference>
<dbReference type="InterPro" id="IPR035669">
    <property type="entry name" value="SGNH_plant_lipase-like"/>
</dbReference>
<accession>A0A2P6Q578</accession>
<sequence length="369" mass="40481">MACVMKLLVVVISLSWVPSMQHSSSVLGEPEVPCFFIFGDSLADCGNNNVLNTTAKVNYEPYGIDFPYGPTGRFCNGRTTVDILTELLGFENYIPPFAYANGSAILRGVNYASGGSGIRRETGMTTGTVLSMGKQLKNHRKTIMRIVSMLGKKSLARKYLNKCLYSVGMGSNDYINNYFLPQYYNTSQEYTVEEYAVVLVEQYSRQILRLYEYGAKKVVLGGLGLLGCTPAAIASYGTNGSCSEELNYAAQLFNQQLLSLVDQLNSNLTDAKFVYINNYEIGSANTAALGFTVSDAACCTLNSGGLCEVDTTPCQNRADYVFWDGYHPTEAFNMYSASKSYSSDESADTYPMDVSHLAELEFNPVVAEM</sequence>
<evidence type="ECO:0000256" key="7">
    <source>
        <dbReference type="ARBA" id="ARBA00023098"/>
    </source>
</evidence>
<dbReference type="Gene3D" id="3.40.50.1110">
    <property type="entry name" value="SGNH hydrolase"/>
    <property type="match status" value="1"/>
</dbReference>
<dbReference type="InterPro" id="IPR036514">
    <property type="entry name" value="SGNH_hydro_sf"/>
</dbReference>
<dbReference type="Gramene" id="PRQ29304">
    <property type="protein sequence ID" value="PRQ29304"/>
    <property type="gene ID" value="RchiOBHm_Chr5g0012471"/>
</dbReference>
<organism evidence="9 10">
    <name type="scientific">Rosa chinensis</name>
    <name type="common">China rose</name>
    <dbReference type="NCBI Taxonomy" id="74649"/>
    <lineage>
        <taxon>Eukaryota</taxon>
        <taxon>Viridiplantae</taxon>
        <taxon>Streptophyta</taxon>
        <taxon>Embryophyta</taxon>
        <taxon>Tracheophyta</taxon>
        <taxon>Spermatophyta</taxon>
        <taxon>Magnoliopsida</taxon>
        <taxon>eudicotyledons</taxon>
        <taxon>Gunneridae</taxon>
        <taxon>Pentapetalae</taxon>
        <taxon>rosids</taxon>
        <taxon>fabids</taxon>
        <taxon>Rosales</taxon>
        <taxon>Rosaceae</taxon>
        <taxon>Rosoideae</taxon>
        <taxon>Rosoideae incertae sedis</taxon>
        <taxon>Rosa</taxon>
    </lineage>
</organism>
<keyword evidence="7" id="KW-0443">Lipid metabolism</keyword>
<reference evidence="9 10" key="1">
    <citation type="journal article" date="2018" name="Nat. Genet.">
        <title>The Rosa genome provides new insights in the design of modern roses.</title>
        <authorList>
            <person name="Bendahmane M."/>
        </authorList>
    </citation>
    <scope>NUCLEOTIDE SEQUENCE [LARGE SCALE GENOMIC DNA]</scope>
    <source>
        <strain evidence="10">cv. Old Blush</strain>
    </source>
</reference>
<dbReference type="CDD" id="cd01837">
    <property type="entry name" value="SGNH_plant_lipase_like"/>
    <property type="match status" value="1"/>
</dbReference>
<dbReference type="InterPro" id="IPR001087">
    <property type="entry name" value="GDSL"/>
</dbReference>
<keyword evidence="6" id="KW-0442">Lipid degradation</keyword>
<dbReference type="InterPro" id="IPR051238">
    <property type="entry name" value="GDSL_esterase/lipase"/>
</dbReference>
<dbReference type="Proteomes" id="UP000238479">
    <property type="component" value="Chromosome 5"/>
</dbReference>
<dbReference type="GO" id="GO:0016042">
    <property type="term" value="P:lipid catabolic process"/>
    <property type="evidence" value="ECO:0007669"/>
    <property type="project" value="UniProtKB-KW"/>
</dbReference>
<evidence type="ECO:0000313" key="9">
    <source>
        <dbReference type="EMBL" id="PRQ29304.1"/>
    </source>
</evidence>
<evidence type="ECO:0000256" key="2">
    <source>
        <dbReference type="ARBA" id="ARBA00008668"/>
    </source>
</evidence>
<dbReference type="EC" id="3.1.1.3" evidence="9"/>
<dbReference type="PANTHER" id="PTHR45650">
    <property type="entry name" value="GDSL-LIKE LIPASE/ACYLHYDROLASE-RELATED"/>
    <property type="match status" value="1"/>
</dbReference>
<comment type="similarity">
    <text evidence="2">Belongs to the 'GDSL' lipolytic enzyme family.</text>
</comment>
<dbReference type="EMBL" id="PDCK01000043">
    <property type="protein sequence ID" value="PRQ29304.1"/>
    <property type="molecule type" value="Genomic_DNA"/>
</dbReference>
<comment type="subcellular location">
    <subcellularLocation>
        <location evidence="1">Secreted</location>
    </subcellularLocation>
</comment>
<feature type="signal peptide" evidence="8">
    <location>
        <begin position="1"/>
        <end position="22"/>
    </location>
</feature>
<gene>
    <name evidence="9" type="ORF">RchiOBHm_Chr5g0012471</name>
</gene>
<evidence type="ECO:0000313" key="10">
    <source>
        <dbReference type="Proteomes" id="UP000238479"/>
    </source>
</evidence>
<keyword evidence="4 8" id="KW-0732">Signal</keyword>
<evidence type="ECO:0000256" key="5">
    <source>
        <dbReference type="ARBA" id="ARBA00022801"/>
    </source>
</evidence>
<dbReference type="GO" id="GO:0004806">
    <property type="term" value="F:triacylglycerol lipase activity"/>
    <property type="evidence" value="ECO:0007669"/>
    <property type="project" value="UniProtKB-EC"/>
</dbReference>
<dbReference type="PANTHER" id="PTHR45650:SF75">
    <property type="entry name" value="GDSL-LIKE LIPASE_ACYLHYDROLASE"/>
    <property type="match status" value="1"/>
</dbReference>
<protein>
    <submittedName>
        <fullName evidence="9">Putative triacylglycerol lipase</fullName>
        <ecNumber evidence="9">3.1.1.3</ecNumber>
    </submittedName>
</protein>
<evidence type="ECO:0000256" key="4">
    <source>
        <dbReference type="ARBA" id="ARBA00022729"/>
    </source>
</evidence>
<dbReference type="AlphaFoldDB" id="A0A2P6Q578"/>
<name>A0A2P6Q578_ROSCH</name>
<evidence type="ECO:0000256" key="3">
    <source>
        <dbReference type="ARBA" id="ARBA00022525"/>
    </source>
</evidence>
<keyword evidence="10" id="KW-1185">Reference proteome</keyword>
<dbReference type="SUPFAM" id="SSF52266">
    <property type="entry name" value="SGNH hydrolase"/>
    <property type="match status" value="1"/>
</dbReference>
<keyword evidence="3" id="KW-0964">Secreted</keyword>
<evidence type="ECO:0000256" key="8">
    <source>
        <dbReference type="SAM" id="SignalP"/>
    </source>
</evidence>
<comment type="caution">
    <text evidence="9">The sequence shown here is derived from an EMBL/GenBank/DDBJ whole genome shotgun (WGS) entry which is preliminary data.</text>
</comment>
<dbReference type="OMA" id="SCCTVKP"/>
<evidence type="ECO:0000256" key="6">
    <source>
        <dbReference type="ARBA" id="ARBA00022963"/>
    </source>
</evidence>
<dbReference type="Pfam" id="PF00657">
    <property type="entry name" value="Lipase_GDSL"/>
    <property type="match status" value="1"/>
</dbReference>